<dbReference type="SUPFAM" id="SSF56519">
    <property type="entry name" value="Penicillin binding protein dimerisation domain"/>
    <property type="match status" value="1"/>
</dbReference>
<dbReference type="GO" id="GO:0008658">
    <property type="term" value="F:penicillin binding"/>
    <property type="evidence" value="ECO:0007669"/>
    <property type="project" value="InterPro"/>
</dbReference>
<dbReference type="Pfam" id="PF21922">
    <property type="entry name" value="PBP_dimer_2"/>
    <property type="match status" value="1"/>
</dbReference>
<sequence>MNTPLRRVGLAMLAMVALLLANATYIQVVDADDYRDDPRNQRVLLEEYSRQRGQIIARDGKILAHSRATGGRYEYQRRYPNGPMFAPVTGYYSLRYGSGGMEHAENEILAGNDPRLLVRRLSDMFTGRDPRGGHVRLTIDPRAQEAAYRAMVERGHRGAVVALRPDTGEILAMVSVPSYDPNQLASHDGRKQERAWIRWNCDPDSDSGCREHGNPMRNRAIQEFYPPGSTFKLVVAAAALENGATKDTKVESAASVVLPGTRTSLSNFAGTPCPGSTLEAALAHSCNTAFSKLAAELGADKLRETAENFGIGIDDLEIPMSVVPSHLGELASDAELYQAAIGQRDVRLTPLQDALLSATIANRGMAMRPQLVRELLAPALSSLDEFEPEELTGEPALSAENAEVLRDMMIKSEQNTRGAGAYSHLKIASKTGTAEHGARPKETPPHAWYTAFAPYDDPKVAVAVIVESGGKHGDLAATGGALASEIGRITMAAVLEGDQ</sequence>
<protein>
    <submittedName>
        <fullName evidence="4 5">Penicillin-binding protein</fullName>
    </submittedName>
</protein>
<evidence type="ECO:0000313" key="5">
    <source>
        <dbReference type="EMBL" id="PZN01240.1"/>
    </source>
</evidence>
<dbReference type="Gene3D" id="3.40.710.10">
    <property type="entry name" value="DD-peptidase/beta-lactamase superfamily"/>
    <property type="match status" value="1"/>
</dbReference>
<evidence type="ECO:0000259" key="2">
    <source>
        <dbReference type="Pfam" id="PF00905"/>
    </source>
</evidence>
<evidence type="ECO:0000313" key="6">
    <source>
        <dbReference type="Proteomes" id="UP000249324"/>
    </source>
</evidence>
<gene>
    <name evidence="4" type="ORF">DIU77_012135</name>
    <name evidence="5" type="ORF">DIU77_01320</name>
</gene>
<dbReference type="GO" id="GO:0005886">
    <property type="term" value="C:plasma membrane"/>
    <property type="evidence" value="ECO:0007669"/>
    <property type="project" value="TreeGrafter"/>
</dbReference>
<dbReference type="InterPro" id="IPR012338">
    <property type="entry name" value="Beta-lactam/transpept-like"/>
</dbReference>
<evidence type="ECO:0000313" key="4">
    <source>
        <dbReference type="EMBL" id="MFO7192983.1"/>
    </source>
</evidence>
<dbReference type="PANTHER" id="PTHR30627">
    <property type="entry name" value="PEPTIDOGLYCAN D,D-TRANSPEPTIDASE"/>
    <property type="match status" value="1"/>
</dbReference>
<dbReference type="GO" id="GO:0071972">
    <property type="term" value="F:peptidoglycan L,D-transpeptidase activity"/>
    <property type="evidence" value="ECO:0007669"/>
    <property type="project" value="TreeGrafter"/>
</dbReference>
<keyword evidence="1" id="KW-0732">Signal</keyword>
<evidence type="ECO:0000259" key="3">
    <source>
        <dbReference type="Pfam" id="PF21922"/>
    </source>
</evidence>
<dbReference type="InterPro" id="IPR001460">
    <property type="entry name" value="PCN-bd_Tpept"/>
</dbReference>
<dbReference type="InterPro" id="IPR054120">
    <property type="entry name" value="PBPA_dimer"/>
</dbReference>
<dbReference type="InterPro" id="IPR036138">
    <property type="entry name" value="PBP_dimer_sf"/>
</dbReference>
<accession>A0A2W4LJ60</accession>
<organism evidence="5">
    <name type="scientific">Thermocrispum agreste</name>
    <dbReference type="NCBI Taxonomy" id="37925"/>
    <lineage>
        <taxon>Bacteria</taxon>
        <taxon>Bacillati</taxon>
        <taxon>Actinomycetota</taxon>
        <taxon>Actinomycetes</taxon>
        <taxon>Pseudonocardiales</taxon>
        <taxon>Pseudonocardiaceae</taxon>
        <taxon>Thermocrispum</taxon>
    </lineage>
</organism>
<dbReference type="Gene3D" id="3.90.1310.10">
    <property type="entry name" value="Penicillin-binding protein 2a (Domain 2)"/>
    <property type="match status" value="1"/>
</dbReference>
<feature type="domain" description="Penicillin binding protein A dimerisation" evidence="3">
    <location>
        <begin position="52"/>
        <end position="135"/>
    </location>
</feature>
<proteinExistence type="predicted"/>
<reference evidence="4 6" key="3">
    <citation type="journal article" date="2021" name="BMC Genomics">
        <title>Genome-resolved metagenome and metatranscriptome analyses of thermophilic composting reveal key bacterial players and their metabolic interactions.</title>
        <authorList>
            <person name="Braga L.P.P."/>
            <person name="Pereira R.V."/>
            <person name="Martins L.F."/>
            <person name="Moura L.M.S."/>
            <person name="Sanchez F.B."/>
            <person name="Patane J.S.L."/>
            <person name="da Silva A.M."/>
            <person name="Setubal J.C."/>
        </authorList>
    </citation>
    <scope>NUCLEOTIDE SEQUENCE [LARGE SCALE GENOMIC DNA]</scope>
    <source>
        <strain evidence="4">ZC4RG45</strain>
    </source>
</reference>
<feature type="domain" description="Penicillin-binding protein transpeptidase" evidence="2">
    <location>
        <begin position="158"/>
        <end position="486"/>
    </location>
</feature>
<reference evidence="4" key="1">
    <citation type="submission" date="2018-05" db="EMBL/GenBank/DDBJ databases">
        <authorList>
            <person name="Moura L."/>
            <person name="Setubal J.C."/>
        </authorList>
    </citation>
    <scope>NUCLEOTIDE SEQUENCE</scope>
    <source>
        <strain evidence="4">ZC4RG45</strain>
    </source>
</reference>
<dbReference type="Proteomes" id="UP000249324">
    <property type="component" value="Unassembled WGS sequence"/>
</dbReference>
<evidence type="ECO:0000256" key="1">
    <source>
        <dbReference type="SAM" id="SignalP"/>
    </source>
</evidence>
<dbReference type="Pfam" id="PF00905">
    <property type="entry name" value="Transpeptidase"/>
    <property type="match status" value="1"/>
</dbReference>
<dbReference type="AlphaFoldDB" id="A0A2W4LJ60"/>
<reference evidence="4" key="4">
    <citation type="submission" date="2023-08" db="EMBL/GenBank/DDBJ databases">
        <authorList>
            <person name="Guima S.E.S."/>
            <person name="Martins L.F."/>
            <person name="Silva A.M."/>
            <person name="Setubal J.C."/>
        </authorList>
    </citation>
    <scope>NUCLEOTIDE SEQUENCE</scope>
    <source>
        <strain evidence="4">ZC4RG45</strain>
    </source>
</reference>
<dbReference type="EMBL" id="QGUI01000027">
    <property type="protein sequence ID" value="PZN01240.1"/>
    <property type="molecule type" value="Genomic_DNA"/>
</dbReference>
<dbReference type="PANTHER" id="PTHR30627:SF24">
    <property type="entry name" value="PENICILLIN-BINDING PROTEIN 4B"/>
    <property type="match status" value="1"/>
</dbReference>
<dbReference type="STRING" id="1111738.GCA_000427905_03689"/>
<dbReference type="EMBL" id="QGUI02000152">
    <property type="protein sequence ID" value="MFO7192983.1"/>
    <property type="molecule type" value="Genomic_DNA"/>
</dbReference>
<dbReference type="GO" id="GO:0071555">
    <property type="term" value="P:cell wall organization"/>
    <property type="evidence" value="ECO:0007669"/>
    <property type="project" value="TreeGrafter"/>
</dbReference>
<name>A0A2W4LJ60_9PSEU</name>
<reference evidence="5" key="2">
    <citation type="submission" date="2018-05" db="EMBL/GenBank/DDBJ databases">
        <authorList>
            <person name="Lanie J.A."/>
            <person name="Ng W.-L."/>
            <person name="Kazmierczak K.M."/>
            <person name="Andrzejewski T.M."/>
            <person name="Davidsen T.M."/>
            <person name="Wayne K.J."/>
            <person name="Tettelin H."/>
            <person name="Glass J.I."/>
            <person name="Rusch D."/>
            <person name="Podicherti R."/>
            <person name="Tsui H.-C.T."/>
            <person name="Winkler M.E."/>
        </authorList>
    </citation>
    <scope>NUCLEOTIDE SEQUENCE</scope>
    <source>
        <strain evidence="5">ZC4RG45</strain>
    </source>
</reference>
<feature type="chain" id="PRO_5015919631" evidence="1">
    <location>
        <begin position="32"/>
        <end position="499"/>
    </location>
</feature>
<feature type="signal peptide" evidence="1">
    <location>
        <begin position="1"/>
        <end position="31"/>
    </location>
</feature>
<dbReference type="InterPro" id="IPR050515">
    <property type="entry name" value="Beta-lactam/transpept"/>
</dbReference>
<dbReference type="SUPFAM" id="SSF56601">
    <property type="entry name" value="beta-lactamase/transpeptidase-like"/>
    <property type="match status" value="1"/>
</dbReference>
<comment type="caution">
    <text evidence="5">The sequence shown here is derived from an EMBL/GenBank/DDBJ whole genome shotgun (WGS) entry which is preliminary data.</text>
</comment>